<dbReference type="RefSeq" id="WP_165929174.1">
    <property type="nucleotide sequence ID" value="NZ_SMGR01000002.1"/>
</dbReference>
<evidence type="ECO:0000313" key="1">
    <source>
        <dbReference type="EMBL" id="TCL01203.1"/>
    </source>
</evidence>
<proteinExistence type="predicted"/>
<organism evidence="1 2">
    <name type="scientific">Shimia isoporae</name>
    <dbReference type="NCBI Taxonomy" id="647720"/>
    <lineage>
        <taxon>Bacteria</taxon>
        <taxon>Pseudomonadati</taxon>
        <taxon>Pseudomonadota</taxon>
        <taxon>Alphaproteobacteria</taxon>
        <taxon>Rhodobacterales</taxon>
        <taxon>Roseobacteraceae</taxon>
    </lineage>
</organism>
<reference evidence="1 2" key="1">
    <citation type="submission" date="2019-03" db="EMBL/GenBank/DDBJ databases">
        <title>Genomic Encyclopedia of Archaeal and Bacterial Type Strains, Phase II (KMG-II): from individual species to whole genera.</title>
        <authorList>
            <person name="Goeker M."/>
        </authorList>
    </citation>
    <scope>NUCLEOTIDE SEQUENCE [LARGE SCALE GENOMIC DNA]</scope>
    <source>
        <strain evidence="1 2">DSM 26433</strain>
    </source>
</reference>
<name>A0A4R1NBY7_9RHOB</name>
<sequence>MEKIDIKSRRFDASPDETVILSFPEGLKMRPLLCGAEYSERMTSGGTEIRILLDTDDHRSNYYPMSGKRGRGGLGKVNYNSLTEAISTHFPTSDVPVLVRANDKTFLNDGSNWQEEPASTLLQRIEGDMYPGEEGRLYERTLSLVKEEDGTVVGRASFYPDRLSGRILTRKNEVEGVITAKGAKVCIGNFRGILLGSPVRAARDAAVPYASPQALKNWASEQARLIFDQNPSGEDQLDIAAQVASLGGDIGNLKFCEVGGEFLNRSELREFLKGRDDILVAHDAGVYLAGSPEISPRRTESCISVAHGLRTLIPTMHWRPRTRSNFLGIPLHRIANTIVAEEFEIDPSIIQKMTKVEDGKHVYEAFSPAWVRSNGTLIKVSGEFYKRGMTLEDVDEFFVPEEKRE</sequence>
<protein>
    <submittedName>
        <fullName evidence="1">Uncharacterized protein</fullName>
    </submittedName>
</protein>
<keyword evidence="2" id="KW-1185">Reference proteome</keyword>
<dbReference type="AlphaFoldDB" id="A0A4R1NBY7"/>
<evidence type="ECO:0000313" key="2">
    <source>
        <dbReference type="Proteomes" id="UP000295673"/>
    </source>
</evidence>
<comment type="caution">
    <text evidence="1">The sequence shown here is derived from an EMBL/GenBank/DDBJ whole genome shotgun (WGS) entry which is preliminary data.</text>
</comment>
<dbReference type="Proteomes" id="UP000295673">
    <property type="component" value="Unassembled WGS sequence"/>
</dbReference>
<gene>
    <name evidence="1" type="ORF">BXY66_2514</name>
</gene>
<dbReference type="EMBL" id="SMGR01000002">
    <property type="protein sequence ID" value="TCL01203.1"/>
    <property type="molecule type" value="Genomic_DNA"/>
</dbReference>
<accession>A0A4R1NBY7</accession>